<feature type="binding site" evidence="8">
    <location>
        <position position="333"/>
    </location>
    <ligand>
        <name>Mn(2+)</name>
        <dbReference type="ChEBI" id="CHEBI:29035"/>
    </ligand>
</feature>
<dbReference type="AlphaFoldDB" id="A0AAE0W0L5"/>
<gene>
    <name evidence="10" type="ORF">CHS0354_032427</name>
</gene>
<dbReference type="GO" id="GO:0005524">
    <property type="term" value="F:ATP binding"/>
    <property type="evidence" value="ECO:0007669"/>
    <property type="project" value="UniProtKB-KW"/>
</dbReference>
<feature type="binding site" evidence="7">
    <location>
        <position position="333"/>
    </location>
    <ligand>
        <name>ATP</name>
        <dbReference type="ChEBI" id="CHEBI:30616"/>
    </ligand>
</feature>
<keyword evidence="3" id="KW-0333">Golgi apparatus</keyword>
<keyword evidence="7" id="KW-0547">Nucleotide-binding</keyword>
<keyword evidence="7" id="KW-0067">ATP-binding</keyword>
<dbReference type="PANTHER" id="PTHR12450">
    <property type="entry name" value="DENTIN MATRIX PROTEIN 4 PROTEIN FAM20"/>
    <property type="match status" value="1"/>
</dbReference>
<evidence type="ECO:0000256" key="6">
    <source>
        <dbReference type="PIRSR" id="PIRSR624869-1"/>
    </source>
</evidence>
<feature type="active site" evidence="6">
    <location>
        <position position="313"/>
    </location>
</feature>
<dbReference type="GO" id="GO:0005794">
    <property type="term" value="C:Golgi apparatus"/>
    <property type="evidence" value="ECO:0007669"/>
    <property type="project" value="UniProtKB-SubCell"/>
</dbReference>
<evidence type="ECO:0000256" key="7">
    <source>
        <dbReference type="PIRSR" id="PIRSR624869-2"/>
    </source>
</evidence>
<comment type="caution">
    <text evidence="10">The sequence shown here is derived from an EMBL/GenBank/DDBJ whole genome shotgun (WGS) entry which is preliminary data.</text>
</comment>
<dbReference type="GO" id="GO:0016773">
    <property type="term" value="F:phosphotransferase activity, alcohol group as acceptor"/>
    <property type="evidence" value="ECO:0007669"/>
    <property type="project" value="TreeGrafter"/>
</dbReference>
<reference evidence="10" key="3">
    <citation type="submission" date="2023-05" db="EMBL/GenBank/DDBJ databases">
        <authorList>
            <person name="Smith C.H."/>
        </authorList>
    </citation>
    <scope>NUCLEOTIDE SEQUENCE</scope>
    <source>
        <strain evidence="10">CHS0354</strain>
        <tissue evidence="10">Mantle</tissue>
    </source>
</reference>
<comment type="similarity">
    <text evidence="2">Belongs to the FAM20 family.</text>
</comment>
<evidence type="ECO:0000259" key="9">
    <source>
        <dbReference type="Pfam" id="PF06702"/>
    </source>
</evidence>
<feature type="binding site" evidence="7">
    <location>
        <position position="139"/>
    </location>
    <ligand>
        <name>ATP</name>
        <dbReference type="ChEBI" id="CHEBI:30616"/>
    </ligand>
</feature>
<comment type="subcellular location">
    <subcellularLocation>
        <location evidence="1">Golgi apparatus</location>
    </subcellularLocation>
</comment>
<dbReference type="Pfam" id="PF06702">
    <property type="entry name" value="Fam20C"/>
    <property type="match status" value="1"/>
</dbReference>
<reference evidence="10" key="2">
    <citation type="journal article" date="2021" name="Genome Biol. Evol.">
        <title>Developing a high-quality reference genome for a parasitic bivalve with doubly uniparental inheritance (Bivalvia: Unionida).</title>
        <authorList>
            <person name="Smith C.H."/>
        </authorList>
    </citation>
    <scope>NUCLEOTIDE SEQUENCE</scope>
    <source>
        <strain evidence="10">CHS0354</strain>
        <tissue evidence="10">Mantle</tissue>
    </source>
</reference>
<evidence type="ECO:0000256" key="8">
    <source>
        <dbReference type="PIRSR" id="PIRSR624869-3"/>
    </source>
</evidence>
<dbReference type="InterPro" id="IPR009581">
    <property type="entry name" value="FAM20_C"/>
</dbReference>
<comment type="cofactor">
    <cofactor evidence="8">
        <name>Mn(2+)</name>
        <dbReference type="ChEBI" id="CHEBI:29035"/>
    </cofactor>
</comment>
<name>A0AAE0W0L5_9BIVA</name>
<evidence type="ECO:0000256" key="5">
    <source>
        <dbReference type="ARBA" id="ARBA00023180"/>
    </source>
</evidence>
<protein>
    <recommendedName>
        <fullName evidence="9">FAM20 C-terminal domain-containing protein</fullName>
    </recommendedName>
</protein>
<keyword evidence="8" id="KW-0464">Manganese</keyword>
<keyword evidence="8" id="KW-0479">Metal-binding</keyword>
<dbReference type="GO" id="GO:0046872">
    <property type="term" value="F:metal ion binding"/>
    <property type="evidence" value="ECO:0007669"/>
    <property type="project" value="UniProtKB-KW"/>
</dbReference>
<keyword evidence="11" id="KW-1185">Reference proteome</keyword>
<evidence type="ECO:0000256" key="4">
    <source>
        <dbReference type="ARBA" id="ARBA00023157"/>
    </source>
</evidence>
<reference evidence="10" key="1">
    <citation type="journal article" date="2021" name="Genome Biol. Evol.">
        <title>A High-Quality Reference Genome for a Parasitic Bivalve with Doubly Uniparental Inheritance (Bivalvia: Unionida).</title>
        <authorList>
            <person name="Smith C.H."/>
        </authorList>
    </citation>
    <scope>NUCLEOTIDE SEQUENCE</scope>
    <source>
        <strain evidence="10">CHS0354</strain>
    </source>
</reference>
<feature type="domain" description="FAM20 C-terminal" evidence="9">
    <location>
        <begin position="208"/>
        <end position="420"/>
    </location>
</feature>
<feature type="binding site" evidence="7">
    <location>
        <position position="157"/>
    </location>
    <ligand>
        <name>ATP</name>
        <dbReference type="ChEBI" id="CHEBI:30616"/>
    </ligand>
</feature>
<keyword evidence="4" id="KW-1015">Disulfide bond</keyword>
<proteinExistence type="inferred from homology"/>
<organism evidence="10 11">
    <name type="scientific">Potamilus streckersoni</name>
    <dbReference type="NCBI Taxonomy" id="2493646"/>
    <lineage>
        <taxon>Eukaryota</taxon>
        <taxon>Metazoa</taxon>
        <taxon>Spiralia</taxon>
        <taxon>Lophotrochozoa</taxon>
        <taxon>Mollusca</taxon>
        <taxon>Bivalvia</taxon>
        <taxon>Autobranchia</taxon>
        <taxon>Heteroconchia</taxon>
        <taxon>Palaeoheterodonta</taxon>
        <taxon>Unionida</taxon>
        <taxon>Unionoidea</taxon>
        <taxon>Unionidae</taxon>
        <taxon>Ambleminae</taxon>
        <taxon>Lampsilini</taxon>
        <taxon>Potamilus</taxon>
    </lineage>
</organism>
<dbReference type="PANTHER" id="PTHR12450:SF22">
    <property type="entry name" value="EXTRACELLULAR SERINE_THREONINE PROTEIN CG31145"/>
    <property type="match status" value="1"/>
</dbReference>
<dbReference type="EMBL" id="JAEAOA010001917">
    <property type="protein sequence ID" value="KAK3595920.1"/>
    <property type="molecule type" value="Genomic_DNA"/>
</dbReference>
<evidence type="ECO:0000256" key="3">
    <source>
        <dbReference type="ARBA" id="ARBA00023034"/>
    </source>
</evidence>
<evidence type="ECO:0000313" key="11">
    <source>
        <dbReference type="Proteomes" id="UP001195483"/>
    </source>
</evidence>
<sequence>MSTYRHMELTMKLLLLHILRLFKRGVMGYKTLLILLLFTMALIAIYARSNDSLLTSVKNTNTGKIRPDPEVLCPKNLPELWADMNSLIDARGLYPNDFNLKLIKSAIRCARIIQVEQLKVQNTFKWLLTLEGGQKILFKPLLLPKGEHEHECNVGCEHPEYEITAFAINRLLGFNNMPITTGRQISWFEEIFSIASKEIKDVMKIINTTDVCFKLRCPTTVRIREFCFSRGMIKGSAMVWLNRTIRIMYPKKTNFQYHDFHIYSRLRNKFKNSLQGQDGFCSLFRSIPPYSEDRMFYHIIDMAVIDYILNNIDQRHTYIIGDDGKTIVNIMIDFGQSFCPYPLLLLGAPIYQCCSIRNSTFKAVYRLRDRLEEEFEKETMDDPVYPVLLPNVFQQLQRQLKELVSFLDFCVAHKGMKNVVID</sequence>
<evidence type="ECO:0000313" key="10">
    <source>
        <dbReference type="EMBL" id="KAK3595920.1"/>
    </source>
</evidence>
<accession>A0AAE0W0L5</accession>
<evidence type="ECO:0000256" key="2">
    <source>
        <dbReference type="ARBA" id="ARBA00006557"/>
    </source>
</evidence>
<keyword evidence="5" id="KW-0325">Glycoprotein</keyword>
<dbReference type="Proteomes" id="UP001195483">
    <property type="component" value="Unassembled WGS sequence"/>
</dbReference>
<dbReference type="InterPro" id="IPR024869">
    <property type="entry name" value="FAM20"/>
</dbReference>
<evidence type="ECO:0000256" key="1">
    <source>
        <dbReference type="ARBA" id="ARBA00004555"/>
    </source>
</evidence>
<feature type="binding site" evidence="8">
    <location>
        <position position="157"/>
    </location>
    <ligand>
        <name>Mn(2+)</name>
        <dbReference type="ChEBI" id="CHEBI:29035"/>
    </ligand>
</feature>